<feature type="chain" id="PRO_5045290752" description="DUF4148 domain-containing protein" evidence="2">
    <location>
        <begin position="27"/>
        <end position="113"/>
    </location>
</feature>
<dbReference type="EMBL" id="JAUSRO010000002">
    <property type="protein sequence ID" value="MDP9898306.1"/>
    <property type="molecule type" value="Genomic_DNA"/>
</dbReference>
<evidence type="ECO:0000256" key="1">
    <source>
        <dbReference type="SAM" id="MobiDB-lite"/>
    </source>
</evidence>
<organism evidence="3 4">
    <name type="scientific">Variovorax ginsengisoli</name>
    <dbReference type="NCBI Taxonomy" id="363844"/>
    <lineage>
        <taxon>Bacteria</taxon>
        <taxon>Pseudomonadati</taxon>
        <taxon>Pseudomonadota</taxon>
        <taxon>Betaproteobacteria</taxon>
        <taxon>Burkholderiales</taxon>
        <taxon>Comamonadaceae</taxon>
        <taxon>Variovorax</taxon>
    </lineage>
</organism>
<reference evidence="3 4" key="1">
    <citation type="submission" date="2023-07" db="EMBL/GenBank/DDBJ databases">
        <title>Sorghum-associated microbial communities from plants grown in Nebraska, USA.</title>
        <authorList>
            <person name="Schachtman D."/>
        </authorList>
    </citation>
    <scope>NUCLEOTIDE SEQUENCE [LARGE SCALE GENOMIC DNA]</scope>
    <source>
        <strain evidence="3 4">DS1607</strain>
    </source>
</reference>
<keyword evidence="2" id="KW-0732">Signal</keyword>
<sequence>MSHITTARWLLTLPLASSAFGAFAQAAPPLSTYRSAMAGYRSFADEKPVPWKEANEIVHRRGGWKAYATEAETSGAAEDRNEAHGHAGHAVLNPSTPHMPNTPQATDDAKGRP</sequence>
<accession>A0ABT9S3F7</accession>
<dbReference type="RefSeq" id="WP_307688131.1">
    <property type="nucleotide sequence ID" value="NZ_JAUSRO010000002.1"/>
</dbReference>
<keyword evidence="4" id="KW-1185">Reference proteome</keyword>
<feature type="region of interest" description="Disordered" evidence="1">
    <location>
        <begin position="70"/>
        <end position="113"/>
    </location>
</feature>
<evidence type="ECO:0000313" key="4">
    <source>
        <dbReference type="Proteomes" id="UP001226867"/>
    </source>
</evidence>
<feature type="signal peptide" evidence="2">
    <location>
        <begin position="1"/>
        <end position="26"/>
    </location>
</feature>
<evidence type="ECO:0008006" key="5">
    <source>
        <dbReference type="Google" id="ProtNLM"/>
    </source>
</evidence>
<evidence type="ECO:0000256" key="2">
    <source>
        <dbReference type="SAM" id="SignalP"/>
    </source>
</evidence>
<gene>
    <name evidence="3" type="ORF">J2W36_000541</name>
</gene>
<dbReference type="Proteomes" id="UP001226867">
    <property type="component" value="Unassembled WGS sequence"/>
</dbReference>
<comment type="caution">
    <text evidence="3">The sequence shown here is derived from an EMBL/GenBank/DDBJ whole genome shotgun (WGS) entry which is preliminary data.</text>
</comment>
<protein>
    <recommendedName>
        <fullName evidence="5">DUF4148 domain-containing protein</fullName>
    </recommendedName>
</protein>
<proteinExistence type="predicted"/>
<evidence type="ECO:0000313" key="3">
    <source>
        <dbReference type="EMBL" id="MDP9898306.1"/>
    </source>
</evidence>
<feature type="compositionally biased region" description="Polar residues" evidence="1">
    <location>
        <begin position="93"/>
        <end position="105"/>
    </location>
</feature>
<name>A0ABT9S3F7_9BURK</name>